<keyword evidence="3" id="KW-0732">Signal</keyword>
<dbReference type="Proteomes" id="UP000229383">
    <property type="component" value="Unassembled WGS sequence"/>
</dbReference>
<organism evidence="6 7">
    <name type="scientific">Candidatus Niyogibacteria bacterium CG10_big_fil_rev_8_21_14_0_10_42_19</name>
    <dbReference type="NCBI Taxonomy" id="1974725"/>
    <lineage>
        <taxon>Bacteria</taxon>
        <taxon>Candidatus Niyogiibacteriota</taxon>
    </lineage>
</organism>
<dbReference type="InterPro" id="IPR059100">
    <property type="entry name" value="TSP3_bac"/>
</dbReference>
<protein>
    <recommendedName>
        <fullName evidence="8">Thrombospondin type 3 repeat superfamily protein</fullName>
    </recommendedName>
</protein>
<evidence type="ECO:0000256" key="3">
    <source>
        <dbReference type="ARBA" id="ARBA00022729"/>
    </source>
</evidence>
<name>A0A2H0THL9_9BACT</name>
<dbReference type="InterPro" id="IPR053180">
    <property type="entry name" value="Ca-binding_acidic-repeat"/>
</dbReference>
<sequence length="340" mass="38276">MDFFRTRKFFVLVVGLLILLGGWFWVFSSRGGAILGEKNKKQNVEPFVVSQNSGSYSAVDTDGDELKDWEEILWGTDPNNSDTDGDGTPDGKEIEEGRDPLKPGPDDIYFGTTPSTASGISESVNFTEGLIKSIAPDLVKYREEGLNEQSAKELGEILLGNIVKEIEKAPLMKDIFSGEGIKKSSSTFSNIRSYGNEAGKIIEETFKDFSKSELELFLEILNTQDFEGFSEFEKYKIAYLSAAGALKNIFVPEKYIEIHSGFINNFQNLAIIVDSLKNFNADPLKSFVYIFYYQKEAERFQRLIGDIVFNFKKDGVGFSENDTGETFFDYYNELQKVPVN</sequence>
<dbReference type="AlphaFoldDB" id="A0A2H0THL9"/>
<evidence type="ECO:0000256" key="5">
    <source>
        <dbReference type="SAM" id="MobiDB-lite"/>
    </source>
</evidence>
<feature type="compositionally biased region" description="Basic and acidic residues" evidence="5">
    <location>
        <begin position="89"/>
        <end position="105"/>
    </location>
</feature>
<dbReference type="PANTHER" id="PTHR37467:SF1">
    <property type="entry name" value="EXPORTED CALCIUM-BINDING GLYCOPROTEIN"/>
    <property type="match status" value="1"/>
</dbReference>
<evidence type="ECO:0008006" key="8">
    <source>
        <dbReference type="Google" id="ProtNLM"/>
    </source>
</evidence>
<comment type="caution">
    <text evidence="6">The sequence shown here is derived from an EMBL/GenBank/DDBJ whole genome shotgun (WGS) entry which is preliminary data.</text>
</comment>
<evidence type="ECO:0000313" key="6">
    <source>
        <dbReference type="EMBL" id="PIR70315.1"/>
    </source>
</evidence>
<evidence type="ECO:0000256" key="2">
    <source>
        <dbReference type="ARBA" id="ARBA00022525"/>
    </source>
</evidence>
<dbReference type="EMBL" id="PFCN01000026">
    <property type="protein sequence ID" value="PIR70315.1"/>
    <property type="molecule type" value="Genomic_DNA"/>
</dbReference>
<evidence type="ECO:0000256" key="4">
    <source>
        <dbReference type="ARBA" id="ARBA00022837"/>
    </source>
</evidence>
<gene>
    <name evidence="6" type="ORF">COU46_02105</name>
</gene>
<feature type="region of interest" description="Disordered" evidence="5">
    <location>
        <begin position="73"/>
        <end position="106"/>
    </location>
</feature>
<keyword evidence="2" id="KW-0964">Secreted</keyword>
<accession>A0A2H0THL9</accession>
<proteinExistence type="predicted"/>
<reference evidence="7" key="1">
    <citation type="submission" date="2017-09" db="EMBL/GenBank/DDBJ databases">
        <title>Depth-based differentiation of microbial function through sediment-hosted aquifers and enrichment of novel symbionts in the deep terrestrial subsurface.</title>
        <authorList>
            <person name="Probst A.J."/>
            <person name="Ladd B."/>
            <person name="Jarett J.K."/>
            <person name="Geller-Mcgrath D.E."/>
            <person name="Sieber C.M.K."/>
            <person name="Emerson J.B."/>
            <person name="Anantharaman K."/>
            <person name="Thomas B.C."/>
            <person name="Malmstrom R."/>
            <person name="Stieglmeier M."/>
            <person name="Klingl A."/>
            <person name="Woyke T."/>
            <person name="Ryan C.M."/>
            <person name="Banfield J.F."/>
        </authorList>
    </citation>
    <scope>NUCLEOTIDE SEQUENCE [LARGE SCALE GENOMIC DNA]</scope>
</reference>
<dbReference type="PANTHER" id="PTHR37467">
    <property type="entry name" value="EXPORTED CALCIUM-BINDING GLYCOPROTEIN-RELATED"/>
    <property type="match status" value="1"/>
</dbReference>
<evidence type="ECO:0000313" key="7">
    <source>
        <dbReference type="Proteomes" id="UP000229383"/>
    </source>
</evidence>
<comment type="subcellular location">
    <subcellularLocation>
        <location evidence="1">Secreted</location>
    </subcellularLocation>
</comment>
<dbReference type="Pfam" id="PF18884">
    <property type="entry name" value="TSP3_bac"/>
    <property type="match status" value="2"/>
</dbReference>
<keyword evidence="4" id="KW-0106">Calcium</keyword>
<evidence type="ECO:0000256" key="1">
    <source>
        <dbReference type="ARBA" id="ARBA00004613"/>
    </source>
</evidence>